<evidence type="ECO:0000313" key="3">
    <source>
        <dbReference type="Proteomes" id="UP000027936"/>
    </source>
</evidence>
<sequence length="113" mass="12276">MKKFMIFVASCILLFGLSACNSSENDSEQTSQGSGDIKAEYNLDTKEFSPMMTQYGSKESLEAYAFAAEHPQVLDHMPCYCGCFETDGHTNNTACFIDSVDGNIATLDSMGLG</sequence>
<protein>
    <recommendedName>
        <fullName evidence="4">Lipoprotein</fullName>
    </recommendedName>
</protein>
<feature type="chain" id="PRO_5038632077" description="Lipoprotein" evidence="1">
    <location>
        <begin position="22"/>
        <end position="113"/>
    </location>
</feature>
<dbReference type="Pfam" id="PF13798">
    <property type="entry name" value="PCYCGC"/>
    <property type="match status" value="1"/>
</dbReference>
<reference evidence="2 3" key="1">
    <citation type="submission" date="2014-04" db="EMBL/GenBank/DDBJ databases">
        <title>Draft genome sequence of Bacillus azotoformans MEV2011, a (co-) denitrifying strain unable to grow in the presence of oxygen.</title>
        <authorList>
            <person name="Nielsen M."/>
            <person name="Schreiber L."/>
            <person name="Finster K."/>
            <person name="Schramm A."/>
        </authorList>
    </citation>
    <scope>NUCLEOTIDE SEQUENCE [LARGE SCALE GENOMIC DNA]</scope>
    <source>
        <strain evidence="2 3">MEV2011</strain>
    </source>
</reference>
<dbReference type="OrthoDB" id="2654667at2"/>
<dbReference type="Proteomes" id="UP000027936">
    <property type="component" value="Unassembled WGS sequence"/>
</dbReference>
<feature type="signal peptide" evidence="1">
    <location>
        <begin position="1"/>
        <end position="21"/>
    </location>
</feature>
<dbReference type="AlphaFoldDB" id="A0A072NH28"/>
<name>A0A072NH28_SCHAZ</name>
<evidence type="ECO:0000313" key="2">
    <source>
        <dbReference type="EMBL" id="KEF36547.1"/>
    </source>
</evidence>
<evidence type="ECO:0000256" key="1">
    <source>
        <dbReference type="SAM" id="SignalP"/>
    </source>
</evidence>
<proteinExistence type="predicted"/>
<keyword evidence="1" id="KW-0732">Signal</keyword>
<organism evidence="2 3">
    <name type="scientific">Schinkia azotoformans MEV2011</name>
    <dbReference type="NCBI Taxonomy" id="1348973"/>
    <lineage>
        <taxon>Bacteria</taxon>
        <taxon>Bacillati</taxon>
        <taxon>Bacillota</taxon>
        <taxon>Bacilli</taxon>
        <taxon>Bacillales</taxon>
        <taxon>Bacillaceae</taxon>
        <taxon>Calidifontibacillus/Schinkia group</taxon>
        <taxon>Schinkia</taxon>
    </lineage>
</organism>
<comment type="caution">
    <text evidence="2">The sequence shown here is derived from an EMBL/GenBank/DDBJ whole genome shotgun (WGS) entry which is preliminary data.</text>
</comment>
<dbReference type="InterPro" id="IPR025673">
    <property type="entry name" value="PCYCGC"/>
</dbReference>
<accession>A0A072NH28</accession>
<gene>
    <name evidence="2" type="ORF">M670_04239</name>
</gene>
<evidence type="ECO:0008006" key="4">
    <source>
        <dbReference type="Google" id="ProtNLM"/>
    </source>
</evidence>
<dbReference type="PATRIC" id="fig|1348973.3.peg.4122"/>
<dbReference type="EMBL" id="JJRY01000025">
    <property type="protein sequence ID" value="KEF36547.1"/>
    <property type="molecule type" value="Genomic_DNA"/>
</dbReference>
<dbReference type="PROSITE" id="PS51257">
    <property type="entry name" value="PROKAR_LIPOPROTEIN"/>
    <property type="match status" value="1"/>
</dbReference>